<evidence type="ECO:0000256" key="1">
    <source>
        <dbReference type="SAM" id="MobiDB-lite"/>
    </source>
</evidence>
<evidence type="ECO:0000313" key="3">
    <source>
        <dbReference type="Proteomes" id="UP000222624"/>
    </source>
</evidence>
<gene>
    <name evidence="2" type="ORF">JOAD_28</name>
</gene>
<dbReference type="EMBL" id="MF459647">
    <property type="protein sequence ID" value="ASU03887.1"/>
    <property type="molecule type" value="Genomic_DNA"/>
</dbReference>
<name>A0A223LHJ6_9CAUD</name>
<feature type="region of interest" description="Disordered" evidence="1">
    <location>
        <begin position="1"/>
        <end position="29"/>
    </location>
</feature>
<sequence>MSLNNSSNWNGGNKEENNQSGQNAGSQNTNAQGLVGLFQQTSMTSDNRNLKDVTDVREQIIEFYKTQKSSTTSQLQQQIIPEVEAMTATISPQLPGLCFYREIQGQMYVMGVLFSNNNLAISTEQINVAGFGGNGSQRVSIPLTPADYANGQVIEGIRNHYRSVASARQINTVNIINVVVADLEMYTHAEIVDAANRIDTIANWLTREWEEAILVKAAEQATAAQISLPSPFKENKPFGNNNAAEARVNVVSGRLNTARQLSPANMEVIVSTMNPNSNSQSQNSKEIARIKATVSLKGVSFQEHQQALMANQNAQQNFMQMMGLGGSVYPNGYRPLRPVITLDQVQSGEQMNYNGGLAPYFFGLFALMCTNNNYVFAEALRRVSVGARGNLSDLEVRINQLLQGSGVPNPQNRIQLTDKTISDTDVVNQWIRQNVAPHATFQTNLVLRGVNGSVNNFLLRLAGGAGRGEAINTVVNCLDAISNGAASTLIARNHTSGKGWTKDKPILHRTAEIAINGLATYGDKQLNTLEIDEMLLGHVKGKNGINAIADFLRVQYGTDNEEFKSRAQKLRIQLNESLFDGAVHINNFSQVHIWDPLFMQLLGECMADIGAMNVANNLGSFRTTNLVYAPGAGLATYASAGSNGNVGGMMASGFFNGVPFA</sequence>
<proteinExistence type="predicted"/>
<accession>A0A223LHJ6</accession>
<protein>
    <submittedName>
        <fullName evidence="2">Uncharacterized protein</fullName>
    </submittedName>
</protein>
<dbReference type="Proteomes" id="UP000222624">
    <property type="component" value="Genome"/>
</dbReference>
<evidence type="ECO:0000313" key="2">
    <source>
        <dbReference type="EMBL" id="ASU03887.1"/>
    </source>
</evidence>
<organism evidence="2 3">
    <name type="scientific">Erwinia phage vB_EamM_Joad</name>
    <dbReference type="NCBI Taxonomy" id="2026081"/>
    <lineage>
        <taxon>Viruses</taxon>
        <taxon>Duplodnaviria</taxon>
        <taxon>Heunggongvirae</taxon>
        <taxon>Uroviricota</taxon>
        <taxon>Caudoviricetes</taxon>
        <taxon>Chimalliviridae</taxon>
        <taxon>Risingsunvirus</taxon>
        <taxon>Risingsunvirus risingsun</taxon>
    </lineage>
</organism>
<reference evidence="3" key="1">
    <citation type="submission" date="2017-07" db="EMBL/GenBank/DDBJ databases">
        <authorList>
            <person name="Bickmore M.X."/>
            <person name="Vaden K."/>
            <person name="Brady T.S."/>
            <person name="Tateoka O.B."/>
            <person name="Carter J.L."/>
            <person name="Pape J.A."/>
            <person name="Robinson D.M."/>
            <person name="Russell K.A."/>
            <person name="Staley L.A."/>
            <person name="Stettler J.M."/>
            <person name="Townsend M.H."/>
            <person name="Wienclaw T."/>
            <person name="Williamson T.L."/>
            <person name="Kruger J.L."/>
            <person name="Berg J.A."/>
            <person name="Sharma R."/>
            <person name="Payne A.M."/>
            <person name="Fajardo C.P."/>
            <person name="Breakwell D.P."/>
            <person name="Hope S."/>
            <person name="Grose J.H."/>
        </authorList>
    </citation>
    <scope>NUCLEOTIDE SEQUENCE [LARGE SCALE GENOMIC DNA]</scope>
</reference>